<dbReference type="EMBL" id="BK032826">
    <property type="protein sequence ID" value="DAF62659.1"/>
    <property type="molecule type" value="Genomic_DNA"/>
</dbReference>
<reference evidence="1" key="1">
    <citation type="journal article" date="2021" name="Proc. Natl. Acad. Sci. U.S.A.">
        <title>A Catalog of Tens of Thousands of Viruses from Human Metagenomes Reveals Hidden Associations with Chronic Diseases.</title>
        <authorList>
            <person name="Tisza M.J."/>
            <person name="Buck C.B."/>
        </authorList>
    </citation>
    <scope>NUCLEOTIDE SEQUENCE</scope>
    <source>
        <strain evidence="1">CtuBK6</strain>
    </source>
</reference>
<sequence>MDYISIQSSKDVIMHFGIKGMRWGHRNRREHLINRYMNKGYDPHTAASKAEKRLKTEKYLKRAALVGGVALGAYMGYKGANYIIDQHRAKEIARGLKKMNNIRESNSIVKKDKFGKLKSAGKHLADKVKEVHRKDTERFTRRMDEALLRDAAKKAAKQKAASDYADNILSIAQKKPGILGRRKMESIGTTKGKLGKIAENFAKAQSQVNKNSKAIDKIDMEALERVKKLMKK</sequence>
<name>A0A8S5THZ1_9CAUD</name>
<protein>
    <submittedName>
        <fullName evidence="1">Uncharacterized protein</fullName>
    </submittedName>
</protein>
<dbReference type="InterPro" id="IPR055635">
    <property type="entry name" value="DUF7211"/>
</dbReference>
<dbReference type="Pfam" id="PF23847">
    <property type="entry name" value="DUF7211"/>
    <property type="match status" value="1"/>
</dbReference>
<accession>A0A8S5THZ1</accession>
<evidence type="ECO:0000313" key="1">
    <source>
        <dbReference type="EMBL" id="DAF62659.1"/>
    </source>
</evidence>
<proteinExistence type="predicted"/>
<organism evidence="1">
    <name type="scientific">Siphoviridae sp. ctuBK6</name>
    <dbReference type="NCBI Taxonomy" id="2827963"/>
    <lineage>
        <taxon>Viruses</taxon>
        <taxon>Duplodnaviria</taxon>
        <taxon>Heunggongvirae</taxon>
        <taxon>Uroviricota</taxon>
        <taxon>Caudoviricetes</taxon>
    </lineage>
</organism>